<dbReference type="FunFam" id="4.10.520.10:FF:000001">
    <property type="entry name" value="DNA-binding protein HU"/>
    <property type="match status" value="1"/>
</dbReference>
<dbReference type="GO" id="GO:1990103">
    <property type="term" value="C:DnaA-HU complex"/>
    <property type="evidence" value="ECO:0007669"/>
    <property type="project" value="UniProtKB-ARBA"/>
</dbReference>
<evidence type="ECO:0000313" key="6">
    <source>
        <dbReference type="Proteomes" id="UP000036202"/>
    </source>
</evidence>
<evidence type="ECO:0000256" key="3">
    <source>
        <dbReference type="ARBA" id="ARBA00023125"/>
    </source>
</evidence>
<proteinExistence type="inferred from homology"/>
<keyword evidence="3 5" id="KW-0238">DNA-binding</keyword>
<evidence type="ECO:0000313" key="5">
    <source>
        <dbReference type="EMBL" id="AKO91925.1"/>
    </source>
</evidence>
<dbReference type="GO" id="GO:0030261">
    <property type="term" value="P:chromosome condensation"/>
    <property type="evidence" value="ECO:0007669"/>
    <property type="project" value="UniProtKB-KW"/>
</dbReference>
<dbReference type="PANTHER" id="PTHR33175:SF3">
    <property type="entry name" value="DNA-BINDING PROTEIN HU-BETA"/>
    <property type="match status" value="1"/>
</dbReference>
<dbReference type="GO" id="GO:0006270">
    <property type="term" value="P:DNA replication initiation"/>
    <property type="evidence" value="ECO:0007669"/>
    <property type="project" value="UniProtKB-ARBA"/>
</dbReference>
<dbReference type="InterPro" id="IPR020816">
    <property type="entry name" value="Histone-like_DNA-bd_CS"/>
</dbReference>
<dbReference type="GO" id="GO:0010467">
    <property type="term" value="P:gene expression"/>
    <property type="evidence" value="ECO:0007669"/>
    <property type="project" value="UniProtKB-ARBA"/>
</dbReference>
<dbReference type="Pfam" id="PF00216">
    <property type="entry name" value="Bac_DNA_binding"/>
    <property type="match status" value="1"/>
</dbReference>
<dbReference type="RefSeq" id="WP_046216885.1">
    <property type="nucleotide sequence ID" value="NZ_CP011974.1"/>
</dbReference>
<evidence type="ECO:0000256" key="4">
    <source>
        <dbReference type="RuleBase" id="RU003939"/>
    </source>
</evidence>
<dbReference type="PATRIC" id="fig|135735.6.peg.1476"/>
<reference evidence="6" key="2">
    <citation type="submission" date="2015-06" db="EMBL/GenBank/DDBJ databases">
        <title>Genome Sequence of Bacillus endophyticus and Analysis of its Companion Mechanism in the Ketogulonigenium vulgare-Bacillus strain Consortium.</title>
        <authorList>
            <person name="Jia N."/>
            <person name="Du J."/>
            <person name="Ding M.-Z."/>
            <person name="Gao F."/>
            <person name="Yuan Y.-J."/>
        </authorList>
    </citation>
    <scope>NUCLEOTIDE SEQUENCE [LARGE SCALE GENOMIC DNA]</scope>
    <source>
        <strain evidence="6">Hbe603</strain>
    </source>
</reference>
<dbReference type="OrthoDB" id="9799835at2"/>
<organism evidence="5 6">
    <name type="scientific">Priestia filamentosa</name>
    <dbReference type="NCBI Taxonomy" id="1402861"/>
    <lineage>
        <taxon>Bacteria</taxon>
        <taxon>Bacillati</taxon>
        <taxon>Bacillota</taxon>
        <taxon>Bacilli</taxon>
        <taxon>Bacillales</taxon>
        <taxon>Bacillaceae</taxon>
        <taxon>Priestia</taxon>
    </lineage>
</organism>
<reference evidence="5 6" key="1">
    <citation type="journal article" date="2015" name="PLoS ONE">
        <title>Genome Sequence of Bacillus endophyticus and Analysis of Its Companion Mechanism in the Ketogulonigenium vulgare-Bacillus Strain Consortium.</title>
        <authorList>
            <person name="Jia N."/>
            <person name="Du J."/>
            <person name="Ding M.Z."/>
            <person name="Gao F."/>
            <person name="Yuan Y.J."/>
        </authorList>
    </citation>
    <scope>NUCLEOTIDE SEQUENCE [LARGE SCALE GENOMIC DNA]</scope>
    <source>
        <strain evidence="5 6">Hbe603</strain>
    </source>
</reference>
<dbReference type="EMBL" id="CP011974">
    <property type="protein sequence ID" value="AKO91925.1"/>
    <property type="molecule type" value="Genomic_DNA"/>
</dbReference>
<protein>
    <submittedName>
        <fullName evidence="5">DNA-binding protein</fullName>
    </submittedName>
</protein>
<dbReference type="GO" id="GO:0005829">
    <property type="term" value="C:cytosol"/>
    <property type="evidence" value="ECO:0007669"/>
    <property type="project" value="TreeGrafter"/>
</dbReference>
<gene>
    <name evidence="5" type="ORF">BEH_07310</name>
</gene>
<dbReference type="GO" id="GO:0042802">
    <property type="term" value="F:identical protein binding"/>
    <property type="evidence" value="ECO:0007669"/>
    <property type="project" value="UniProtKB-ARBA"/>
</dbReference>
<dbReference type="SUPFAM" id="SSF47729">
    <property type="entry name" value="IHF-like DNA-binding proteins"/>
    <property type="match status" value="1"/>
</dbReference>
<dbReference type="PROSITE" id="PS00045">
    <property type="entry name" value="HISTONE_LIKE"/>
    <property type="match status" value="1"/>
</dbReference>
<comment type="similarity">
    <text evidence="1 4">Belongs to the bacterial histone-like protein family.</text>
</comment>
<dbReference type="CDD" id="cd13831">
    <property type="entry name" value="HU"/>
    <property type="match status" value="1"/>
</dbReference>
<dbReference type="GO" id="GO:0003677">
    <property type="term" value="F:DNA binding"/>
    <property type="evidence" value="ECO:0007669"/>
    <property type="project" value="UniProtKB-KW"/>
</dbReference>
<dbReference type="Gene3D" id="4.10.520.10">
    <property type="entry name" value="IHF-like DNA-binding proteins"/>
    <property type="match status" value="1"/>
</dbReference>
<dbReference type="PANTHER" id="PTHR33175">
    <property type="entry name" value="DNA-BINDING PROTEIN HU"/>
    <property type="match status" value="1"/>
</dbReference>
<keyword evidence="6" id="KW-1185">Reference proteome</keyword>
<dbReference type="InterPro" id="IPR000119">
    <property type="entry name" value="Hist_DNA-bd"/>
</dbReference>
<dbReference type="AlphaFoldDB" id="A0A0H4KE72"/>
<evidence type="ECO:0000256" key="1">
    <source>
        <dbReference type="ARBA" id="ARBA00010529"/>
    </source>
</evidence>
<dbReference type="GO" id="GO:0030527">
    <property type="term" value="F:structural constituent of chromatin"/>
    <property type="evidence" value="ECO:0007669"/>
    <property type="project" value="InterPro"/>
</dbReference>
<dbReference type="KEGG" id="beo:BEH_07310"/>
<sequence>MNKTDLIAVVAEKAELTKKDAGKVVEATLEAITEALVEGQPVKLIGFGNFEVVERAARKGHNPSTGEAIDIPASKAPKFKAGKALKEAVKGK</sequence>
<name>A0A0H4KE72_9BACI</name>
<dbReference type="GO" id="GO:1990178">
    <property type="term" value="C:HU-DNA complex"/>
    <property type="evidence" value="ECO:0007669"/>
    <property type="project" value="UniProtKB-ARBA"/>
</dbReference>
<keyword evidence="2" id="KW-0226">DNA condensation</keyword>
<dbReference type="SMART" id="SM00411">
    <property type="entry name" value="BHL"/>
    <property type="match status" value="1"/>
</dbReference>
<dbReference type="PRINTS" id="PR01727">
    <property type="entry name" value="DNABINDINGHU"/>
</dbReference>
<dbReference type="InterPro" id="IPR010992">
    <property type="entry name" value="IHF-like_DNA-bd_dom_sf"/>
</dbReference>
<accession>A0A0H4KE72</accession>
<dbReference type="Proteomes" id="UP000036202">
    <property type="component" value="Chromosome"/>
</dbReference>
<evidence type="ECO:0000256" key="2">
    <source>
        <dbReference type="ARBA" id="ARBA00023067"/>
    </source>
</evidence>